<dbReference type="InterPro" id="IPR003439">
    <property type="entry name" value="ABC_transporter-like_ATP-bd"/>
</dbReference>
<dbReference type="InterPro" id="IPR052156">
    <property type="entry name" value="BCAA_Transport_ATP-bd_LivF"/>
</dbReference>
<dbReference type="SMART" id="SM00382">
    <property type="entry name" value="AAA"/>
    <property type="match status" value="1"/>
</dbReference>
<dbReference type="EMBL" id="QQTP01000002">
    <property type="protein sequence ID" value="RDJ28071.1"/>
    <property type="molecule type" value="Genomic_DNA"/>
</dbReference>
<dbReference type="RefSeq" id="WP_114828196.1">
    <property type="nucleotide sequence ID" value="NZ_QQTO01000037.1"/>
</dbReference>
<evidence type="ECO:0000259" key="6">
    <source>
        <dbReference type="PROSITE" id="PS50893"/>
    </source>
</evidence>
<dbReference type="Gene3D" id="3.40.50.300">
    <property type="entry name" value="P-loop containing nucleotide triphosphate hydrolases"/>
    <property type="match status" value="1"/>
</dbReference>
<evidence type="ECO:0000256" key="2">
    <source>
        <dbReference type="ARBA" id="ARBA00022448"/>
    </source>
</evidence>
<evidence type="ECO:0000256" key="5">
    <source>
        <dbReference type="ARBA" id="ARBA00022970"/>
    </source>
</evidence>
<comment type="similarity">
    <text evidence="1">Belongs to the ABC transporter superfamily.</text>
</comment>
<dbReference type="InterPro" id="IPR003593">
    <property type="entry name" value="AAA+_ATPase"/>
</dbReference>
<name>A0A370LA49_9HYPH</name>
<reference evidence="8" key="1">
    <citation type="submission" date="2018-07" db="EMBL/GenBank/DDBJ databases">
        <authorList>
            <person name="Safronova V.I."/>
            <person name="Chirak E.R."/>
            <person name="Sazanova A.L."/>
        </authorList>
    </citation>
    <scope>NUCLEOTIDE SEQUENCE [LARGE SCALE GENOMIC DNA]</scope>
    <source>
        <strain evidence="8">RCAM04685</strain>
    </source>
</reference>
<protein>
    <submittedName>
        <fullName evidence="7">ATP-binding cassette domain-containing protein</fullName>
    </submittedName>
</protein>
<evidence type="ECO:0000313" key="8">
    <source>
        <dbReference type="Proteomes" id="UP000255207"/>
    </source>
</evidence>
<dbReference type="InterPro" id="IPR017871">
    <property type="entry name" value="ABC_transporter-like_CS"/>
</dbReference>
<dbReference type="Proteomes" id="UP000255207">
    <property type="component" value="Unassembled WGS sequence"/>
</dbReference>
<comment type="caution">
    <text evidence="7">The sequence shown here is derived from an EMBL/GenBank/DDBJ whole genome shotgun (WGS) entry which is preliminary data.</text>
</comment>
<keyword evidence="3" id="KW-0547">Nucleotide-binding</keyword>
<keyword evidence="5" id="KW-0029">Amino-acid transport</keyword>
<keyword evidence="8" id="KW-1185">Reference proteome</keyword>
<proteinExistence type="inferred from homology"/>
<keyword evidence="2" id="KW-0813">Transport</keyword>
<evidence type="ECO:0000256" key="3">
    <source>
        <dbReference type="ARBA" id="ARBA00022741"/>
    </source>
</evidence>
<dbReference type="GO" id="GO:0015658">
    <property type="term" value="F:branched-chain amino acid transmembrane transporter activity"/>
    <property type="evidence" value="ECO:0007669"/>
    <property type="project" value="TreeGrafter"/>
</dbReference>
<dbReference type="InterPro" id="IPR027417">
    <property type="entry name" value="P-loop_NTPase"/>
</dbReference>
<dbReference type="PANTHER" id="PTHR43820">
    <property type="entry name" value="HIGH-AFFINITY BRANCHED-CHAIN AMINO ACID TRANSPORT ATP-BINDING PROTEIN LIVF"/>
    <property type="match status" value="1"/>
</dbReference>
<dbReference type="PANTHER" id="PTHR43820:SF5">
    <property type="entry name" value="HIGH-AFFINITY BRANCHED-CHAIN AMINO ACID TRANSPORT ATP-BINDING PROTEIN"/>
    <property type="match status" value="1"/>
</dbReference>
<dbReference type="SUPFAM" id="SSF52540">
    <property type="entry name" value="P-loop containing nucleoside triphosphate hydrolases"/>
    <property type="match status" value="1"/>
</dbReference>
<dbReference type="PROSITE" id="PS50893">
    <property type="entry name" value="ABC_TRANSPORTER_2"/>
    <property type="match status" value="1"/>
</dbReference>
<dbReference type="Pfam" id="PF00005">
    <property type="entry name" value="ABC_tran"/>
    <property type="match status" value="1"/>
</dbReference>
<evidence type="ECO:0000256" key="4">
    <source>
        <dbReference type="ARBA" id="ARBA00022840"/>
    </source>
</evidence>
<feature type="domain" description="ABC transporter" evidence="6">
    <location>
        <begin position="3"/>
        <end position="232"/>
    </location>
</feature>
<sequence length="232" mass="25133">MTLRVDTIQAGYGDRSIVGGISFEIAPGQIMALFGHNGAGKSTTLRALLGLIPISEGSIWLDGQRIDGLSVSDRIERGLRLLPEGRGVFPDLTIEENLAVVAAANRNAGASGITPAEIYDLFPILVEKRRALAGGMSGGQQQMLAFGLALLGSPRCVLLEEPSVGLQPDLVEQLFAHFRQICTERQISAILIEHKITSALKIVDDVLILNNGRPVFHESCDVTRNTDIWKYF</sequence>
<evidence type="ECO:0000256" key="1">
    <source>
        <dbReference type="ARBA" id="ARBA00005417"/>
    </source>
</evidence>
<organism evidence="7 8">
    <name type="scientific">Bosea caraganae</name>
    <dbReference type="NCBI Taxonomy" id="2763117"/>
    <lineage>
        <taxon>Bacteria</taxon>
        <taxon>Pseudomonadati</taxon>
        <taxon>Pseudomonadota</taxon>
        <taxon>Alphaproteobacteria</taxon>
        <taxon>Hyphomicrobiales</taxon>
        <taxon>Boseaceae</taxon>
        <taxon>Bosea</taxon>
    </lineage>
</organism>
<dbReference type="GO" id="GO:0005524">
    <property type="term" value="F:ATP binding"/>
    <property type="evidence" value="ECO:0007669"/>
    <property type="project" value="UniProtKB-KW"/>
</dbReference>
<gene>
    <name evidence="7" type="ORF">DWE98_05590</name>
</gene>
<dbReference type="GO" id="GO:0015807">
    <property type="term" value="P:L-amino acid transport"/>
    <property type="evidence" value="ECO:0007669"/>
    <property type="project" value="TreeGrafter"/>
</dbReference>
<dbReference type="PROSITE" id="PS00211">
    <property type="entry name" value="ABC_TRANSPORTER_1"/>
    <property type="match status" value="1"/>
</dbReference>
<accession>A0A370LA49</accession>
<dbReference type="GO" id="GO:0016887">
    <property type="term" value="F:ATP hydrolysis activity"/>
    <property type="evidence" value="ECO:0007669"/>
    <property type="project" value="InterPro"/>
</dbReference>
<dbReference type="AlphaFoldDB" id="A0A370LA49"/>
<dbReference type="OrthoDB" id="9776369at2"/>
<keyword evidence="4 7" id="KW-0067">ATP-binding</keyword>
<evidence type="ECO:0000313" key="7">
    <source>
        <dbReference type="EMBL" id="RDJ28071.1"/>
    </source>
</evidence>